<feature type="region of interest" description="Disordered" evidence="2">
    <location>
        <begin position="16"/>
        <end position="44"/>
    </location>
</feature>
<comment type="similarity">
    <text evidence="1">Belongs to the UPF0161 family.</text>
</comment>
<dbReference type="Proteomes" id="UP000005258">
    <property type="component" value="Chromosome"/>
</dbReference>
<dbReference type="EMBL" id="CP003236">
    <property type="protein sequence ID" value="AFK54551.1"/>
    <property type="molecule type" value="Genomic_DNA"/>
</dbReference>
<keyword evidence="1" id="KW-0997">Cell inner membrane</keyword>
<sequence>MSGHLHHAGCGCPVVPAEGRSGHDESRSGPGDRGSRATGRKPRQGIVSRGLAMLMIVFVRGYQLVISPYLPPRCRHLPTCSAYAIEAVQLHGPVHGAWLALRRILRCHPWGTSGYDPVPPRPGSGAEPGAGKSGEADA</sequence>
<reference evidence="3 4" key="1">
    <citation type="journal article" date="2012" name="J. Am. Chem. Soc.">
        <title>Bacterial biosynthesis and maturation of the didemnin anti-cancer agents.</title>
        <authorList>
            <person name="Xu Y."/>
            <person name="Kersten R.D."/>
            <person name="Nam S.J."/>
            <person name="Lu L."/>
            <person name="Al-Suwailem A.M."/>
            <person name="Zheng H."/>
            <person name="Fenical W."/>
            <person name="Dorrestein P.C."/>
            <person name="Moore B.S."/>
            <person name="Qian P.Y."/>
        </authorList>
    </citation>
    <scope>NUCLEOTIDE SEQUENCE [LARGE SCALE GENOMIC DNA]</scope>
    <source>
        <strain evidence="3 4">KA081020-065</strain>
    </source>
</reference>
<evidence type="ECO:0000256" key="1">
    <source>
        <dbReference type="HAMAP-Rule" id="MF_00386"/>
    </source>
</evidence>
<dbReference type="Pfam" id="PF01809">
    <property type="entry name" value="YidD"/>
    <property type="match status" value="1"/>
</dbReference>
<dbReference type="HAMAP" id="MF_00386">
    <property type="entry name" value="UPF0161_YidD"/>
    <property type="match status" value="1"/>
</dbReference>
<dbReference type="KEGG" id="tmo:TMO_2713"/>
<dbReference type="PANTHER" id="PTHR33383:SF1">
    <property type="entry name" value="MEMBRANE PROTEIN INSERTION EFFICIENCY FACTOR-RELATED"/>
    <property type="match status" value="1"/>
</dbReference>
<evidence type="ECO:0000256" key="2">
    <source>
        <dbReference type="SAM" id="MobiDB-lite"/>
    </source>
</evidence>
<proteinExistence type="inferred from homology"/>
<keyword evidence="1" id="KW-1003">Cell membrane</keyword>
<dbReference type="STRING" id="1110502.TMO_2713"/>
<organism evidence="3 4">
    <name type="scientific">Tistrella mobilis (strain KA081020-065)</name>
    <dbReference type="NCBI Taxonomy" id="1110502"/>
    <lineage>
        <taxon>Bacteria</taxon>
        <taxon>Pseudomonadati</taxon>
        <taxon>Pseudomonadota</taxon>
        <taxon>Alphaproteobacteria</taxon>
        <taxon>Geminicoccales</taxon>
        <taxon>Geminicoccaceae</taxon>
        <taxon>Tistrella</taxon>
    </lineage>
</organism>
<dbReference type="InterPro" id="IPR002696">
    <property type="entry name" value="Membr_insert_effic_factor_YidD"/>
</dbReference>
<dbReference type="SMART" id="SM01234">
    <property type="entry name" value="Haemolytic"/>
    <property type="match status" value="1"/>
</dbReference>
<dbReference type="GO" id="GO:0005886">
    <property type="term" value="C:plasma membrane"/>
    <property type="evidence" value="ECO:0007669"/>
    <property type="project" value="UniProtKB-SubCell"/>
</dbReference>
<dbReference type="PANTHER" id="PTHR33383">
    <property type="entry name" value="MEMBRANE PROTEIN INSERTION EFFICIENCY FACTOR-RELATED"/>
    <property type="match status" value="1"/>
</dbReference>
<dbReference type="HOGENOM" id="CLU_1854324_0_0_5"/>
<feature type="region of interest" description="Disordered" evidence="2">
    <location>
        <begin position="115"/>
        <end position="138"/>
    </location>
</feature>
<name>I3TP63_TISMK</name>
<evidence type="ECO:0000313" key="4">
    <source>
        <dbReference type="Proteomes" id="UP000005258"/>
    </source>
</evidence>
<accession>I3TP63</accession>
<dbReference type="RefSeq" id="WP_014746228.1">
    <property type="nucleotide sequence ID" value="NC_017956.1"/>
</dbReference>
<keyword evidence="4" id="KW-1185">Reference proteome</keyword>
<comment type="subcellular location">
    <subcellularLocation>
        <location evidence="1">Cell inner membrane</location>
        <topology evidence="1">Peripheral membrane protein</topology>
        <orientation evidence="1">Cytoplasmic side</orientation>
    </subcellularLocation>
</comment>
<comment type="function">
    <text evidence="1">Could be involved in insertion of integral membrane proteins into the membrane.</text>
</comment>
<dbReference type="NCBIfam" id="TIGR00278">
    <property type="entry name" value="membrane protein insertion efficiency factor YidD"/>
    <property type="match status" value="1"/>
</dbReference>
<keyword evidence="1" id="KW-0472">Membrane</keyword>
<evidence type="ECO:0000313" key="3">
    <source>
        <dbReference type="EMBL" id="AFK54551.1"/>
    </source>
</evidence>
<dbReference type="PATRIC" id="fig|1110502.3.peg.2780"/>
<protein>
    <recommendedName>
        <fullName evidence="1">Putative membrane protein insertion efficiency factor</fullName>
    </recommendedName>
</protein>
<dbReference type="AlphaFoldDB" id="I3TP63"/>
<gene>
    <name evidence="3" type="ordered locus">TMO_2713</name>
</gene>
<dbReference type="eggNOG" id="COG0759">
    <property type="taxonomic scope" value="Bacteria"/>
</dbReference>